<dbReference type="Pfam" id="PF00378">
    <property type="entry name" value="ECH_1"/>
    <property type="match status" value="1"/>
</dbReference>
<dbReference type="AlphaFoldDB" id="A0A917V6P6"/>
<dbReference type="GO" id="GO:0003824">
    <property type="term" value="F:catalytic activity"/>
    <property type="evidence" value="ECO:0007669"/>
    <property type="project" value="UniProtKB-ARBA"/>
</dbReference>
<keyword evidence="3" id="KW-1185">Reference proteome</keyword>
<protein>
    <submittedName>
        <fullName evidence="2">Enoyl-CoA hydratase</fullName>
    </submittedName>
</protein>
<comment type="caution">
    <text evidence="2">The sequence shown here is derived from an EMBL/GenBank/DDBJ whole genome shotgun (WGS) entry which is preliminary data.</text>
</comment>
<dbReference type="PANTHER" id="PTHR43802:SF1">
    <property type="entry name" value="IP11341P-RELATED"/>
    <property type="match status" value="1"/>
</dbReference>
<dbReference type="InterPro" id="IPR029045">
    <property type="entry name" value="ClpP/crotonase-like_dom_sf"/>
</dbReference>
<dbReference type="NCBIfam" id="NF006013">
    <property type="entry name" value="PRK08150.1"/>
    <property type="match status" value="1"/>
</dbReference>
<name>A0A917V6P6_9HYPH</name>
<accession>A0A917V6P6</accession>
<reference evidence="2 3" key="1">
    <citation type="journal article" date="2014" name="Int. J. Syst. Evol. Microbiol.">
        <title>Complete genome sequence of Corynebacterium casei LMG S-19264T (=DSM 44701T), isolated from a smear-ripened cheese.</title>
        <authorList>
            <consortium name="US DOE Joint Genome Institute (JGI-PGF)"/>
            <person name="Walter F."/>
            <person name="Albersmeier A."/>
            <person name="Kalinowski J."/>
            <person name="Ruckert C."/>
        </authorList>
    </citation>
    <scope>NUCLEOTIDE SEQUENCE [LARGE SCALE GENOMIC DNA]</scope>
    <source>
        <strain evidence="2 3">CGMCC 1.9161</strain>
    </source>
</reference>
<dbReference type="Gene3D" id="1.10.12.10">
    <property type="entry name" value="Lyase 2-enoyl-coa Hydratase, Chain A, domain 2"/>
    <property type="match status" value="1"/>
</dbReference>
<comment type="similarity">
    <text evidence="1">Belongs to the enoyl-CoA hydratase/isomerase family.</text>
</comment>
<evidence type="ECO:0000256" key="1">
    <source>
        <dbReference type="ARBA" id="ARBA00005254"/>
    </source>
</evidence>
<proteinExistence type="inferred from homology"/>
<sequence>MPVRAAAIEVRTEGVVGIVSLARSAKRNAIDGAMIRRIGALFEDPPAEWRAAVLQAQGEHFSAGLDLAEHRARSPEAVMAVSRLWHRATQAVRAGRIPVVAALQGHVIGAGLELAAAAHLRIADPGARFSLPEARRGIFVGGGASVRVGRLIGASRLTEMMLTGREVEAEEALRIGLVHRLSAPGASLADARALAEDVAGNAPLSNQMIIGALEEIADMPQAAGLFTEALAASYVQTDGEAQARMDAFLTRKDRKPRDAG</sequence>
<evidence type="ECO:0000313" key="2">
    <source>
        <dbReference type="EMBL" id="GGK44086.1"/>
    </source>
</evidence>
<dbReference type="InterPro" id="IPR001753">
    <property type="entry name" value="Enoyl-CoA_hydra/iso"/>
</dbReference>
<dbReference type="Gene3D" id="3.90.226.10">
    <property type="entry name" value="2-enoyl-CoA Hydratase, Chain A, domain 1"/>
    <property type="match status" value="1"/>
</dbReference>
<dbReference type="RefSeq" id="WP_188914442.1">
    <property type="nucleotide sequence ID" value="NZ_BMMF01000010.1"/>
</dbReference>
<dbReference type="InterPro" id="IPR014748">
    <property type="entry name" value="Enoyl-CoA_hydra_C"/>
</dbReference>
<gene>
    <name evidence="2" type="primary">paaG</name>
    <name evidence="2" type="ORF">GCM10011322_33950</name>
</gene>
<dbReference type="SUPFAM" id="SSF52096">
    <property type="entry name" value="ClpP/crotonase"/>
    <property type="match status" value="1"/>
</dbReference>
<dbReference type="PANTHER" id="PTHR43802">
    <property type="entry name" value="ENOYL-COA HYDRATASE"/>
    <property type="match status" value="1"/>
</dbReference>
<dbReference type="Proteomes" id="UP000600449">
    <property type="component" value="Unassembled WGS sequence"/>
</dbReference>
<organism evidence="2 3">
    <name type="scientific">Salinarimonas ramus</name>
    <dbReference type="NCBI Taxonomy" id="690164"/>
    <lineage>
        <taxon>Bacteria</taxon>
        <taxon>Pseudomonadati</taxon>
        <taxon>Pseudomonadota</taxon>
        <taxon>Alphaproteobacteria</taxon>
        <taxon>Hyphomicrobiales</taxon>
        <taxon>Salinarimonadaceae</taxon>
        <taxon>Salinarimonas</taxon>
    </lineage>
</organism>
<dbReference type="CDD" id="cd06558">
    <property type="entry name" value="crotonase-like"/>
    <property type="match status" value="1"/>
</dbReference>
<evidence type="ECO:0000313" key="3">
    <source>
        <dbReference type="Proteomes" id="UP000600449"/>
    </source>
</evidence>
<dbReference type="EMBL" id="BMMF01000010">
    <property type="protein sequence ID" value="GGK44086.1"/>
    <property type="molecule type" value="Genomic_DNA"/>
</dbReference>